<feature type="region of interest" description="Disordered" evidence="1">
    <location>
        <begin position="53"/>
        <end position="85"/>
    </location>
</feature>
<name>A0A1S4EIU7_DIACI</name>
<protein>
    <submittedName>
        <fullName evidence="4">Uncharacterized protein LOC108253142</fullName>
    </submittedName>
</protein>
<feature type="transmembrane region" description="Helical" evidence="2">
    <location>
        <begin position="501"/>
        <end position="523"/>
    </location>
</feature>
<feature type="compositionally biased region" description="Polar residues" evidence="1">
    <location>
        <begin position="1"/>
        <end position="15"/>
    </location>
</feature>
<proteinExistence type="predicted"/>
<reference evidence="4" key="1">
    <citation type="submission" date="2025-08" db="UniProtKB">
        <authorList>
            <consortium name="RefSeq"/>
        </authorList>
    </citation>
    <scope>IDENTIFICATION</scope>
</reference>
<dbReference type="Proteomes" id="UP000079169">
    <property type="component" value="Unplaced"/>
</dbReference>
<dbReference type="GeneID" id="108253142"/>
<dbReference type="KEGG" id="dci:108253142"/>
<dbReference type="PaxDb" id="121845-A0A1S4EIU7"/>
<keyword evidence="3" id="KW-1185">Reference proteome</keyword>
<organism evidence="3 4">
    <name type="scientific">Diaphorina citri</name>
    <name type="common">Asian citrus psyllid</name>
    <dbReference type="NCBI Taxonomy" id="121845"/>
    <lineage>
        <taxon>Eukaryota</taxon>
        <taxon>Metazoa</taxon>
        <taxon>Ecdysozoa</taxon>
        <taxon>Arthropoda</taxon>
        <taxon>Hexapoda</taxon>
        <taxon>Insecta</taxon>
        <taxon>Pterygota</taxon>
        <taxon>Neoptera</taxon>
        <taxon>Paraneoptera</taxon>
        <taxon>Hemiptera</taxon>
        <taxon>Sternorrhyncha</taxon>
        <taxon>Psylloidea</taxon>
        <taxon>Psyllidae</taxon>
        <taxon>Diaphorininae</taxon>
        <taxon>Diaphorina</taxon>
    </lineage>
</organism>
<keyword evidence="2" id="KW-0812">Transmembrane</keyword>
<gene>
    <name evidence="4" type="primary">LOC108253142</name>
</gene>
<keyword evidence="2" id="KW-1133">Transmembrane helix</keyword>
<feature type="region of interest" description="Disordered" evidence="1">
    <location>
        <begin position="1"/>
        <end position="34"/>
    </location>
</feature>
<dbReference type="RefSeq" id="XP_017302054.2">
    <property type="nucleotide sequence ID" value="XM_017446565.2"/>
</dbReference>
<evidence type="ECO:0000313" key="4">
    <source>
        <dbReference type="RefSeq" id="XP_017302054.2"/>
    </source>
</evidence>
<evidence type="ECO:0000256" key="2">
    <source>
        <dbReference type="SAM" id="Phobius"/>
    </source>
</evidence>
<accession>A0A1S4EIU7</accession>
<evidence type="ECO:0000313" key="3">
    <source>
        <dbReference type="Proteomes" id="UP000079169"/>
    </source>
</evidence>
<dbReference type="AlphaFoldDB" id="A0A1S4EIU7"/>
<evidence type="ECO:0000256" key="1">
    <source>
        <dbReference type="SAM" id="MobiDB-lite"/>
    </source>
</evidence>
<keyword evidence="2" id="KW-0472">Membrane</keyword>
<sequence>MSDNPKNLFKSNNKSVLEEVRQVTENRSQSKNKPRTIFQENALLDVHRNKRNSLKNENNNTSAFDVAMSIPKSKPKGKRQISKRRDLSFGDIEESDENLTSSYSVINHLTKFRKEIPRPRSNRNKRARSKDSSETNATNGKDSDTDSTLTDIDVSSTEVADGLSTGSILELYDTTIRSDNTKLKRLQIEIKRNYINCFVRLELVTIATLCSTNAKHLLKPGPKVFMVNNEPCYEELKSVLKNMKSLKSFMGSKNTSLMENRMLLDVLHWIFFDSKLPVFIEIKFNQTQNDLQRIDTLRLNLKPALITKVKYAQYSNQEVDYRYFLRYLRQNREDFDIKLGYVAVHMQLLYQVLADGIDVLIQDKKGVAIYTNLITSVDSIRDNVYYIMNSNYNYGSNIVFEYFAILVTELVIQKDSHSDKNDFSIYRNTINMNDCIYYIKNVKRIKIKLIFFFKMGSTKMFKRLLSIDKKMYSKFMLDKQFTQDQSQNLSQIGSEKQRVQIVLSVGVYVLGILMSIVCFVWYMKTWRYF</sequence>
<feature type="compositionally biased region" description="Basic residues" evidence="1">
    <location>
        <begin position="73"/>
        <end position="82"/>
    </location>
</feature>
<feature type="region of interest" description="Disordered" evidence="1">
    <location>
        <begin position="114"/>
        <end position="150"/>
    </location>
</feature>